<evidence type="ECO:0000313" key="2">
    <source>
        <dbReference type="Proteomes" id="UP001178461"/>
    </source>
</evidence>
<feature type="non-terminal residue" evidence="1">
    <location>
        <position position="91"/>
    </location>
</feature>
<protein>
    <submittedName>
        <fullName evidence="1">Uncharacterized protein</fullName>
    </submittedName>
</protein>
<accession>A0AA35KL15</accession>
<evidence type="ECO:0000313" key="1">
    <source>
        <dbReference type="EMBL" id="CAI5780182.1"/>
    </source>
</evidence>
<gene>
    <name evidence="1" type="ORF">PODLI_1B029862</name>
</gene>
<dbReference type="AlphaFoldDB" id="A0AA35KL15"/>
<organism evidence="1 2">
    <name type="scientific">Podarcis lilfordi</name>
    <name type="common">Lilford's wall lizard</name>
    <dbReference type="NCBI Taxonomy" id="74358"/>
    <lineage>
        <taxon>Eukaryota</taxon>
        <taxon>Metazoa</taxon>
        <taxon>Chordata</taxon>
        <taxon>Craniata</taxon>
        <taxon>Vertebrata</taxon>
        <taxon>Euteleostomi</taxon>
        <taxon>Lepidosauria</taxon>
        <taxon>Squamata</taxon>
        <taxon>Bifurcata</taxon>
        <taxon>Unidentata</taxon>
        <taxon>Episquamata</taxon>
        <taxon>Laterata</taxon>
        <taxon>Lacertibaenia</taxon>
        <taxon>Lacertidae</taxon>
        <taxon>Podarcis</taxon>
    </lineage>
</organism>
<name>A0AA35KL15_9SAUR</name>
<dbReference type="EMBL" id="OX395132">
    <property type="protein sequence ID" value="CAI5780182.1"/>
    <property type="molecule type" value="Genomic_DNA"/>
</dbReference>
<dbReference type="Proteomes" id="UP001178461">
    <property type="component" value="Chromosome 7"/>
</dbReference>
<proteinExistence type="predicted"/>
<keyword evidence="2" id="KW-1185">Reference proteome</keyword>
<reference evidence="1" key="1">
    <citation type="submission" date="2022-12" db="EMBL/GenBank/DDBJ databases">
        <authorList>
            <person name="Alioto T."/>
            <person name="Alioto T."/>
            <person name="Gomez Garrido J."/>
        </authorList>
    </citation>
    <scope>NUCLEOTIDE SEQUENCE</scope>
</reference>
<sequence length="91" mass="9438">MQGTLRKQREPSAGLPCLAESCAQPSACRQLSASSGSLAQGSRCLRGGVRSLATLGSVRPAFGMQATLRKQQEPSAGLPRLAERCAPPLAC</sequence>